<dbReference type="InterPro" id="IPR050987">
    <property type="entry name" value="AtrR-like"/>
</dbReference>
<dbReference type="PANTHER" id="PTHR46910">
    <property type="entry name" value="TRANSCRIPTION FACTOR PDR1"/>
    <property type="match status" value="1"/>
</dbReference>
<dbReference type="InterPro" id="IPR007219">
    <property type="entry name" value="XnlR_reg_dom"/>
</dbReference>
<evidence type="ECO:0000256" key="1">
    <source>
        <dbReference type="ARBA" id="ARBA00022723"/>
    </source>
</evidence>
<evidence type="ECO:0000259" key="7">
    <source>
        <dbReference type="PROSITE" id="PS50048"/>
    </source>
</evidence>
<sequence length="668" mass="75698">MVKKQGIVRRAKACNTCRRKKTKCDGKRPICSSCHAFKLSCSFQDTVQYPTRPSRAYVEELERRLESMEQQLQQPKEPSIHGSDSESVDHDSEHSQSEGVMDQASYVINAQDGRMRFFGPSSGFAFASQQGAHWPTGGSRISIWHSAVQRSASRWQLGTWFPRPLQDDLQRRVFQPLPENRVVRQLVTEFFSTFNQAIPLFNESSFARALDRQFSWSPDESSSWWASLNVVLAFAYAQRAQESDNAPEWQLSLGHIKNTLNVIVDLFMRTADLFAVQAMLGLAIYFQGTPNPQSLFMFAAAAMRLSQSIGLHRAHALRMTTHQTEERRRTYWLAFILDADISLRVGRPPVQDSNDYDTPLPAEEPVDGKGILIVDSTPVNFFRLLVQFALIQRRVYHHLYTSAVQNKTRDSIVAEVKACEDALLDWKHAIPTNLQPQSTFSTATAYPMYHLLRLHLTFHCCYGNLYQVGMHAGRPASILSARNIPPVEDEIAQTMVASLESARSAVRLIKYIKRFGSAHQWNMLYFPAAASATLALGIFVHPDHEQASSDLSLLHETVRFLSTISSREPGTYVDYVLSLCSEFENAAKRILRQCRRQETGMQGVSMDNAHGEPVAPINVDATDPQREDIIDSTLDWQWSIPPFWNWQDLMASIPGSPLHMDWDVSLDI</sequence>
<dbReference type="VEuPathDB" id="FungiDB:EYZ11_011450"/>
<keyword evidence="1" id="KW-0479">Metal-binding</keyword>
<dbReference type="PROSITE" id="PS50048">
    <property type="entry name" value="ZN2_CY6_FUNGAL_2"/>
    <property type="match status" value="1"/>
</dbReference>
<evidence type="ECO:0000313" key="9">
    <source>
        <dbReference type="Proteomes" id="UP000324241"/>
    </source>
</evidence>
<name>A0A5M9M8T8_9EURO</name>
<evidence type="ECO:0000256" key="6">
    <source>
        <dbReference type="SAM" id="MobiDB-lite"/>
    </source>
</evidence>
<keyword evidence="2" id="KW-0805">Transcription regulation</keyword>
<evidence type="ECO:0000256" key="2">
    <source>
        <dbReference type="ARBA" id="ARBA00023015"/>
    </source>
</evidence>
<comment type="caution">
    <text evidence="8">The sequence shown here is derived from an EMBL/GenBank/DDBJ whole genome shotgun (WGS) entry which is preliminary data.</text>
</comment>
<dbReference type="EMBL" id="QUQM01000008">
    <property type="protein sequence ID" value="KAA8641744.1"/>
    <property type="molecule type" value="Genomic_DNA"/>
</dbReference>
<feature type="region of interest" description="Disordered" evidence="6">
    <location>
        <begin position="63"/>
        <end position="100"/>
    </location>
</feature>
<dbReference type="SMART" id="SM00906">
    <property type="entry name" value="Fungal_trans"/>
    <property type="match status" value="1"/>
</dbReference>
<dbReference type="Pfam" id="PF04082">
    <property type="entry name" value="Fungal_trans"/>
    <property type="match status" value="1"/>
</dbReference>
<dbReference type="PROSITE" id="PS00463">
    <property type="entry name" value="ZN2_CY6_FUNGAL_1"/>
    <property type="match status" value="1"/>
</dbReference>
<feature type="compositionally biased region" description="Basic and acidic residues" evidence="6">
    <location>
        <begin position="83"/>
        <end position="96"/>
    </location>
</feature>
<evidence type="ECO:0000256" key="4">
    <source>
        <dbReference type="ARBA" id="ARBA00023163"/>
    </source>
</evidence>
<protein>
    <recommendedName>
        <fullName evidence="7">Zn(2)-C6 fungal-type domain-containing protein</fullName>
    </recommendedName>
</protein>
<feature type="domain" description="Zn(2)-C6 fungal-type" evidence="7">
    <location>
        <begin position="13"/>
        <end position="43"/>
    </location>
</feature>
<dbReference type="GO" id="GO:0003677">
    <property type="term" value="F:DNA binding"/>
    <property type="evidence" value="ECO:0007669"/>
    <property type="project" value="UniProtKB-KW"/>
</dbReference>
<keyword evidence="3" id="KW-0238">DNA-binding</keyword>
<dbReference type="AlphaFoldDB" id="A0A5M9M8T8"/>
<evidence type="ECO:0000256" key="3">
    <source>
        <dbReference type="ARBA" id="ARBA00023125"/>
    </source>
</evidence>
<reference evidence="8 9" key="1">
    <citation type="submission" date="2019-08" db="EMBL/GenBank/DDBJ databases">
        <title>The genome sequence of a newly discovered highly antifungal drug resistant Aspergillus species, Aspergillus tanneri NIH 1004.</title>
        <authorList>
            <person name="Mounaud S."/>
            <person name="Singh I."/>
            <person name="Joardar V."/>
            <person name="Pakala S."/>
            <person name="Pakala S."/>
            <person name="Venepally P."/>
            <person name="Chung J.K."/>
            <person name="Losada L."/>
            <person name="Nierman W.C."/>
        </authorList>
    </citation>
    <scope>NUCLEOTIDE SEQUENCE [LARGE SCALE GENOMIC DNA]</scope>
    <source>
        <strain evidence="8 9">NIH1004</strain>
    </source>
</reference>
<keyword evidence="4" id="KW-0804">Transcription</keyword>
<dbReference type="SMART" id="SM00066">
    <property type="entry name" value="GAL4"/>
    <property type="match status" value="1"/>
</dbReference>
<dbReference type="CDD" id="cd12148">
    <property type="entry name" value="fungal_TF_MHR"/>
    <property type="match status" value="1"/>
</dbReference>
<accession>A0A5M9M8T8</accession>
<gene>
    <name evidence="8" type="ORF">ATNIH1004_010683</name>
</gene>
<dbReference type="OrthoDB" id="2123952at2759"/>
<evidence type="ECO:0000256" key="5">
    <source>
        <dbReference type="ARBA" id="ARBA00023242"/>
    </source>
</evidence>
<dbReference type="CDD" id="cd00067">
    <property type="entry name" value="GAL4"/>
    <property type="match status" value="1"/>
</dbReference>
<dbReference type="SUPFAM" id="SSF57701">
    <property type="entry name" value="Zn2/Cys6 DNA-binding domain"/>
    <property type="match status" value="1"/>
</dbReference>
<dbReference type="GO" id="GO:0008270">
    <property type="term" value="F:zinc ion binding"/>
    <property type="evidence" value="ECO:0007669"/>
    <property type="project" value="InterPro"/>
</dbReference>
<dbReference type="InterPro" id="IPR036864">
    <property type="entry name" value="Zn2-C6_fun-type_DNA-bd_sf"/>
</dbReference>
<dbReference type="PANTHER" id="PTHR46910:SF25">
    <property type="entry name" value="ABC-TRANSPORTER-REGULATING TRANSCRIPTION FACTOR"/>
    <property type="match status" value="1"/>
</dbReference>
<dbReference type="GeneID" id="54333384"/>
<dbReference type="Gene3D" id="4.10.240.10">
    <property type="entry name" value="Zn(2)-C6 fungal-type DNA-binding domain"/>
    <property type="match status" value="1"/>
</dbReference>
<dbReference type="VEuPathDB" id="FungiDB:EYZ11_011449"/>
<dbReference type="GO" id="GO:0006351">
    <property type="term" value="P:DNA-templated transcription"/>
    <property type="evidence" value="ECO:0007669"/>
    <property type="project" value="InterPro"/>
</dbReference>
<dbReference type="CDD" id="cd14653">
    <property type="entry name" value="ZIP_Gal4p-like"/>
    <property type="match status" value="1"/>
</dbReference>
<dbReference type="RefSeq" id="XP_033421106.1">
    <property type="nucleotide sequence ID" value="XM_033575251.1"/>
</dbReference>
<keyword evidence="5" id="KW-0539">Nucleus</keyword>
<dbReference type="GO" id="GO:0000981">
    <property type="term" value="F:DNA-binding transcription factor activity, RNA polymerase II-specific"/>
    <property type="evidence" value="ECO:0007669"/>
    <property type="project" value="InterPro"/>
</dbReference>
<proteinExistence type="predicted"/>
<dbReference type="InterPro" id="IPR001138">
    <property type="entry name" value="Zn2Cys6_DnaBD"/>
</dbReference>
<evidence type="ECO:0000313" key="8">
    <source>
        <dbReference type="EMBL" id="KAA8641744.1"/>
    </source>
</evidence>
<organism evidence="8 9">
    <name type="scientific">Aspergillus tanneri</name>
    <dbReference type="NCBI Taxonomy" id="1220188"/>
    <lineage>
        <taxon>Eukaryota</taxon>
        <taxon>Fungi</taxon>
        <taxon>Dikarya</taxon>
        <taxon>Ascomycota</taxon>
        <taxon>Pezizomycotina</taxon>
        <taxon>Eurotiomycetes</taxon>
        <taxon>Eurotiomycetidae</taxon>
        <taxon>Eurotiales</taxon>
        <taxon>Aspergillaceae</taxon>
        <taxon>Aspergillus</taxon>
        <taxon>Aspergillus subgen. Circumdati</taxon>
    </lineage>
</organism>
<dbReference type="Proteomes" id="UP000324241">
    <property type="component" value="Unassembled WGS sequence"/>
</dbReference>
<dbReference type="GO" id="GO:0009893">
    <property type="term" value="P:positive regulation of metabolic process"/>
    <property type="evidence" value="ECO:0007669"/>
    <property type="project" value="UniProtKB-ARBA"/>
</dbReference>
<dbReference type="Pfam" id="PF00172">
    <property type="entry name" value="Zn_clus"/>
    <property type="match status" value="1"/>
</dbReference>